<dbReference type="SUPFAM" id="SSF53756">
    <property type="entry name" value="UDP-Glycosyltransferase/glycogen phosphorylase"/>
    <property type="match status" value="2"/>
</dbReference>
<feature type="domain" description="Glycosyl transferase family 1" evidence="2">
    <location>
        <begin position="589"/>
        <end position="738"/>
    </location>
</feature>
<name>A0ABS9BJS1_9BACT</name>
<dbReference type="EC" id="2.4.-.-" evidence="4"/>
<keyword evidence="4" id="KW-0808">Transferase</keyword>
<dbReference type="RefSeq" id="WP_234866224.1">
    <property type="nucleotide sequence ID" value="NZ_JAKEVY010000003.1"/>
</dbReference>
<dbReference type="Gene3D" id="3.40.50.2000">
    <property type="entry name" value="Glycogen Phosphorylase B"/>
    <property type="match status" value="3"/>
</dbReference>
<dbReference type="EMBL" id="JAKEVY010000003">
    <property type="protein sequence ID" value="MCF1715268.1"/>
    <property type="molecule type" value="Genomic_DNA"/>
</dbReference>
<keyword evidence="5" id="KW-1185">Reference proteome</keyword>
<protein>
    <submittedName>
        <fullName evidence="4">Glycosyltransferase</fullName>
        <ecNumber evidence="4">2.4.-.-</ecNumber>
    </submittedName>
</protein>
<proteinExistence type="predicted"/>
<reference evidence="4 5" key="1">
    <citation type="submission" date="2022-01" db="EMBL/GenBank/DDBJ databases">
        <title>Flavihumibacter sp. nov., isolated from sediment of a river.</title>
        <authorList>
            <person name="Liu H."/>
        </authorList>
    </citation>
    <scope>NUCLEOTIDE SEQUENCE [LARGE SCALE GENOMIC DNA]</scope>
    <source>
        <strain evidence="4 5">RY-1</strain>
    </source>
</reference>
<feature type="domain" description="Glycosyl transferase family 1" evidence="2">
    <location>
        <begin position="214"/>
        <end position="376"/>
    </location>
</feature>
<dbReference type="CDD" id="cd03801">
    <property type="entry name" value="GT4_PimA-like"/>
    <property type="match status" value="2"/>
</dbReference>
<dbReference type="PANTHER" id="PTHR12526:SF630">
    <property type="entry name" value="GLYCOSYLTRANSFERASE"/>
    <property type="match status" value="1"/>
</dbReference>
<dbReference type="InterPro" id="IPR028098">
    <property type="entry name" value="Glyco_trans_4-like_N"/>
</dbReference>
<gene>
    <name evidence="4" type="ORF">L0U88_11580</name>
</gene>
<comment type="caution">
    <text evidence="4">The sequence shown here is derived from an EMBL/GenBank/DDBJ whole genome shotgun (WGS) entry which is preliminary data.</text>
</comment>
<evidence type="ECO:0000259" key="3">
    <source>
        <dbReference type="Pfam" id="PF13439"/>
    </source>
</evidence>
<dbReference type="Proteomes" id="UP001200145">
    <property type="component" value="Unassembled WGS sequence"/>
</dbReference>
<dbReference type="Pfam" id="PF13439">
    <property type="entry name" value="Glyco_transf_4"/>
    <property type="match status" value="1"/>
</dbReference>
<evidence type="ECO:0000313" key="4">
    <source>
        <dbReference type="EMBL" id="MCF1715268.1"/>
    </source>
</evidence>
<dbReference type="GO" id="GO:0016757">
    <property type="term" value="F:glycosyltransferase activity"/>
    <property type="evidence" value="ECO:0007669"/>
    <property type="project" value="UniProtKB-KW"/>
</dbReference>
<feature type="transmembrane region" description="Helical" evidence="1">
    <location>
        <begin position="106"/>
        <end position="125"/>
    </location>
</feature>
<evidence type="ECO:0000313" key="5">
    <source>
        <dbReference type="Proteomes" id="UP001200145"/>
    </source>
</evidence>
<feature type="domain" description="Glycosyltransferase subfamily 4-like N-terminal" evidence="3">
    <location>
        <begin position="420"/>
        <end position="573"/>
    </location>
</feature>
<evidence type="ECO:0000259" key="2">
    <source>
        <dbReference type="Pfam" id="PF00534"/>
    </source>
</evidence>
<dbReference type="Pfam" id="PF00534">
    <property type="entry name" value="Glycos_transf_1"/>
    <property type="match status" value="2"/>
</dbReference>
<dbReference type="PANTHER" id="PTHR12526">
    <property type="entry name" value="GLYCOSYLTRANSFERASE"/>
    <property type="match status" value="1"/>
</dbReference>
<evidence type="ECO:0000256" key="1">
    <source>
        <dbReference type="SAM" id="Phobius"/>
    </source>
</evidence>
<accession>A0ABS9BJS1</accession>
<keyword evidence="1" id="KW-0472">Membrane</keyword>
<keyword evidence="1" id="KW-1133">Transmembrane helix</keyword>
<sequence>MKEVRIVYIGNFAVPENGQAHSLKSFARFFNGLANDASNPKVSIFAGSIHPGEVGFEFSCESPLDPKIQLTLSKGNTPTTSLVPFLLNNLRLFVKLTRYSLKKSDYFVFLPAPIGAWSVLVTTLFRRNKSLGVYIGGYYKKEQASEFRKGWLKQKIKKLGAEIVERLVDRAIRKADYIITPSYEIQERLRASAKVFLTPPMMNVTEADLSFVTPPADDKFISFCGELRHAKGVVDLMQAYIQGVAENRLGDHKLKIIGSGQALEELKELAQQGGVADRVVFTGQIKEEEVLKKELGSSSFFVLPSYSEGFPRVAYECFTLNVPTILTPVGGVPYLVKDRVHTLLVEPGNVSQLLGAMESLVRDEALKNSLAANAKELMRTNLFPRIRKDVSLNRMVLQKIEEVKEKTSLVVVTHSYYPAVGGVETFVADLLSKLDNSKYKIQVFTSDKFIKGGPRTFQKDGVDITVMPSLHLAGFIFPLPGKQFWKLFNALRKADVVHHHDLKFMANTLSFLSILFRYRLLLFSHGYVYHSERFKKIKTLFLRYFSFLSRWYAAVVNISENDYEISKRFGFRNAVLLRERTNLSRFINNPKDQQAGIYLYYGRIARNKGIENLLRCLSHVDHSFQLIIAGAGEEEYLQELKAKATQYGLSDQITWTSRLSDEALLKELSRAEIVFLPSLYEGFGITLLEAIASKSKVLAHNNNSYALILQELEGEDFIFDFSQPEQFPTKLKAVLETEVPLWKHIHRFNHDEMVKEVEKLSNAV</sequence>
<keyword evidence="1" id="KW-0812">Transmembrane</keyword>
<dbReference type="InterPro" id="IPR001296">
    <property type="entry name" value="Glyco_trans_1"/>
</dbReference>
<keyword evidence="4" id="KW-0328">Glycosyltransferase</keyword>
<organism evidence="4 5">
    <name type="scientific">Flavihumibacter fluminis</name>
    <dbReference type="NCBI Taxonomy" id="2909236"/>
    <lineage>
        <taxon>Bacteria</taxon>
        <taxon>Pseudomonadati</taxon>
        <taxon>Bacteroidota</taxon>
        <taxon>Chitinophagia</taxon>
        <taxon>Chitinophagales</taxon>
        <taxon>Chitinophagaceae</taxon>
        <taxon>Flavihumibacter</taxon>
    </lineage>
</organism>